<dbReference type="RefSeq" id="WP_342126373.1">
    <property type="nucleotide sequence ID" value="NZ_JBCAUS010000002.1"/>
</dbReference>
<sequence>MALELNDGSLNEVSGKFFASNSFEVTEEFEKEFPYKKKHVTNTQLFSE</sequence>
<dbReference type="EMBL" id="JBCAUS010000002">
    <property type="protein sequence ID" value="MEL4304663.1"/>
    <property type="molecule type" value="Genomic_DNA"/>
</dbReference>
<evidence type="ECO:0000313" key="1">
    <source>
        <dbReference type="EMBL" id="MEL4304663.1"/>
    </source>
</evidence>
<protein>
    <submittedName>
        <fullName evidence="1">Uncharacterized protein</fullName>
    </submittedName>
</protein>
<accession>A0ABU9KS67</accession>
<comment type="caution">
    <text evidence="1">The sequence shown here is derived from an EMBL/GenBank/DDBJ whole genome shotgun (WGS) entry which is preliminary data.</text>
</comment>
<organism evidence="1 2">
    <name type="scientific">Methanococcoides cohabitans</name>
    <dbReference type="NCBI Taxonomy" id="3136559"/>
    <lineage>
        <taxon>Archaea</taxon>
        <taxon>Methanobacteriati</taxon>
        <taxon>Methanobacteriota</taxon>
        <taxon>Stenosarchaea group</taxon>
        <taxon>Methanomicrobia</taxon>
        <taxon>Methanosarcinales</taxon>
        <taxon>Methanosarcinaceae</taxon>
        <taxon>Methanococcoides</taxon>
    </lineage>
</organism>
<reference evidence="1 2" key="1">
    <citation type="submission" date="2024-04" db="EMBL/GenBank/DDBJ databases">
        <title>Methanococcoides sp. LMO-2.</title>
        <authorList>
            <person name="Liang L."/>
        </authorList>
    </citation>
    <scope>NUCLEOTIDE SEQUENCE [LARGE SCALE GENOMIC DNA]</scope>
    <source>
        <strain evidence="1 2">LMO-2</strain>
    </source>
</reference>
<proteinExistence type="predicted"/>
<dbReference type="Proteomes" id="UP001396646">
    <property type="component" value="Unassembled WGS sequence"/>
</dbReference>
<gene>
    <name evidence="1" type="ORF">WOA13_02255</name>
</gene>
<keyword evidence="2" id="KW-1185">Reference proteome</keyword>
<name>A0ABU9KS67_9EURY</name>
<evidence type="ECO:0000313" key="2">
    <source>
        <dbReference type="Proteomes" id="UP001396646"/>
    </source>
</evidence>